<proteinExistence type="predicted"/>
<accession>A0A1I9G280</accession>
<name>A0A1I9G280_BRUMA</name>
<dbReference type="EMBL" id="LN857014">
    <property type="protein sequence ID" value="CDQ00368.1"/>
    <property type="molecule type" value="Genomic_DNA"/>
</dbReference>
<organism evidence="2">
    <name type="scientific">Brugia malayi</name>
    <name type="common">Filarial nematode worm</name>
    <dbReference type="NCBI Taxonomy" id="6279"/>
    <lineage>
        <taxon>Eukaryota</taxon>
        <taxon>Metazoa</taxon>
        <taxon>Ecdysozoa</taxon>
        <taxon>Nematoda</taxon>
        <taxon>Chromadorea</taxon>
        <taxon>Rhabditida</taxon>
        <taxon>Spirurina</taxon>
        <taxon>Spiruromorpha</taxon>
        <taxon>Filarioidea</taxon>
        <taxon>Onchocercidae</taxon>
        <taxon>Brugia</taxon>
    </lineage>
</organism>
<feature type="transmembrane region" description="Helical" evidence="1">
    <location>
        <begin position="6"/>
        <end position="26"/>
    </location>
</feature>
<evidence type="ECO:0000313" key="2">
    <source>
        <dbReference type="EMBL" id="CDQ00368.1"/>
    </source>
</evidence>
<sequence length="44" mass="5193">MLYPAMILIIFSLILWRTLYIFISTIKEHDHCAKILTKLKDNAT</sequence>
<keyword evidence="1" id="KW-0472">Membrane</keyword>
<gene>
    <name evidence="2" type="primary">Bm13177</name>
    <name evidence="2" type="ORF">BM_Bm13177</name>
</gene>
<dbReference type="AlphaFoldDB" id="A0A1I9G280"/>
<reference evidence="2" key="1">
    <citation type="journal article" date="2007" name="Science">
        <title>Draft genome of the filarial nematode parasite Brugia malayi.</title>
        <authorList>
            <person name="Ghedin E."/>
            <person name="Wang S."/>
            <person name="Spiro D."/>
            <person name="Caler E."/>
            <person name="Zhao Q."/>
            <person name="Crabtree J."/>
            <person name="Allen J.E."/>
            <person name="Delcher A.L."/>
            <person name="Guiliano D.B."/>
            <person name="Miranda-Saavedra D."/>
            <person name="Angiuoli S.V."/>
            <person name="Creasy T."/>
            <person name="Amedeo P."/>
            <person name="Haas B."/>
            <person name="El-Sayed N.M."/>
            <person name="Wortman J.R."/>
            <person name="Feldblyum T."/>
            <person name="Tallon L."/>
            <person name="Schatz M."/>
            <person name="Shumway M."/>
            <person name="Koo H."/>
            <person name="Salzberg S.L."/>
            <person name="Schobel S."/>
            <person name="Pertea M."/>
            <person name="Pop M."/>
            <person name="White O."/>
            <person name="Barton G.J."/>
            <person name="Carlow C.K."/>
            <person name="Crawford M.J."/>
            <person name="Daub J."/>
            <person name="Dimmic M.W."/>
            <person name="Estes C.F."/>
            <person name="Foster J.M."/>
            <person name="Ganatra M."/>
            <person name="Gregory W.F."/>
            <person name="Johnson N.M."/>
            <person name="Jin J."/>
            <person name="Komuniecki R."/>
            <person name="Korf I."/>
            <person name="Kumar S."/>
            <person name="Laney S."/>
            <person name="Li B.W."/>
            <person name="Li W."/>
            <person name="Lindblom T.H."/>
            <person name="Lustigman S."/>
            <person name="Ma D."/>
            <person name="Maina C.V."/>
            <person name="Martin D.M."/>
            <person name="McCarter J.P."/>
            <person name="McReynolds L."/>
            <person name="Mitreva M."/>
            <person name="Nutman T.B."/>
            <person name="Parkinson J."/>
            <person name="Peregrin-Alvarez J.M."/>
            <person name="Poole C."/>
            <person name="Ren Q."/>
            <person name="Saunders L."/>
            <person name="Sluder A.E."/>
            <person name="Smith K."/>
            <person name="Stanke M."/>
            <person name="Unnasch T.R."/>
            <person name="Ware J."/>
            <person name="Wei A.D."/>
            <person name="Weil G."/>
            <person name="Williams D.J."/>
            <person name="Zhang Y."/>
            <person name="Williams S.A."/>
            <person name="Fraser-Liggett C."/>
            <person name="Slatko B."/>
            <person name="Blaxter M.L."/>
            <person name="Scott A.L."/>
        </authorList>
    </citation>
    <scope>NUCLEOTIDE SEQUENCE</scope>
    <source>
        <strain evidence="2">FR3</strain>
    </source>
</reference>
<keyword evidence="1" id="KW-0812">Transmembrane</keyword>
<keyword evidence="1" id="KW-1133">Transmembrane helix</keyword>
<reference evidence="2" key="2">
    <citation type="submission" date="2012-12" db="EMBL/GenBank/DDBJ databases">
        <authorList>
            <consortium name="WormBase Consortium"/>
            <person name="Ghedin E."/>
            <person name="Paulini M."/>
        </authorList>
    </citation>
    <scope>NUCLEOTIDE SEQUENCE</scope>
    <source>
        <strain evidence="2">FR3</strain>
    </source>
</reference>
<evidence type="ECO:0000256" key="1">
    <source>
        <dbReference type="SAM" id="Phobius"/>
    </source>
</evidence>
<protein>
    <submittedName>
        <fullName evidence="2">Bm13177, isoform a</fullName>
    </submittedName>
</protein>